<dbReference type="Proteomes" id="UP000270471">
    <property type="component" value="Unassembled WGS sequence"/>
</dbReference>
<evidence type="ECO:0000313" key="1">
    <source>
        <dbReference type="EMBL" id="RMB79653.1"/>
    </source>
</evidence>
<keyword evidence="2" id="KW-1185">Reference proteome</keyword>
<evidence type="ECO:0000313" key="2">
    <source>
        <dbReference type="Proteomes" id="UP000270471"/>
    </source>
</evidence>
<name>A0A3M0HYU8_9ACTN</name>
<reference evidence="1 2" key="1">
    <citation type="submission" date="2017-11" db="EMBL/GenBank/DDBJ databases">
        <title>Draft genome of actinobacteria isolated from guarana (Paullinia cupana (Mart.) Ducke.</title>
        <authorList>
            <person name="Siqueira K.A."/>
            <person name="Liotti R.G."/>
            <person name="Mendes T.A.O."/>
            <person name="Soares M.A."/>
        </authorList>
    </citation>
    <scope>NUCLEOTIDE SEQUENCE [LARGE SCALE GENOMIC DNA]</scope>
    <source>
        <strain evidence="1 2">193</strain>
    </source>
</reference>
<comment type="caution">
    <text evidence="1">The sequence shown here is derived from an EMBL/GenBank/DDBJ whole genome shotgun (WGS) entry which is preliminary data.</text>
</comment>
<protein>
    <submittedName>
        <fullName evidence="1">Uncharacterized protein</fullName>
    </submittedName>
</protein>
<sequence length="65" mass="7288">MHEFVALDLGSKVIAWTGRDGDRTVCVTTPRALSNASLRRVVRELMRRQGRDCTVCRSCPIGQLE</sequence>
<dbReference type="EMBL" id="PENI01000057">
    <property type="protein sequence ID" value="RMB79653.1"/>
    <property type="molecule type" value="Genomic_DNA"/>
</dbReference>
<gene>
    <name evidence="1" type="ORF">CTZ28_44380</name>
</gene>
<accession>A0A3M0HYU8</accession>
<dbReference type="AlphaFoldDB" id="A0A3M0HYU8"/>
<proteinExistence type="predicted"/>
<organism evidence="1 2">
    <name type="scientific">Streptomyces shenzhenensis</name>
    <dbReference type="NCBI Taxonomy" id="943815"/>
    <lineage>
        <taxon>Bacteria</taxon>
        <taxon>Bacillati</taxon>
        <taxon>Actinomycetota</taxon>
        <taxon>Actinomycetes</taxon>
        <taxon>Kitasatosporales</taxon>
        <taxon>Streptomycetaceae</taxon>
        <taxon>Streptomyces</taxon>
    </lineage>
</organism>